<proteinExistence type="predicted"/>
<reference evidence="1" key="1">
    <citation type="submission" date="2022-11" db="EMBL/GenBank/DDBJ databases">
        <title>beta-Carotene-producing bacterium, Jeongeuplla avenae sp. nov., alleviates the salt stress of Arabidopsis seedlings.</title>
        <authorList>
            <person name="Jiang L."/>
            <person name="Lee J."/>
        </authorList>
    </citation>
    <scope>NUCLEOTIDE SEQUENCE</scope>
    <source>
        <strain evidence="1">DY_R2A_6</strain>
    </source>
</reference>
<organism evidence="1 2">
    <name type="scientific">Antarcticirhabdus aurantiaca</name>
    <dbReference type="NCBI Taxonomy" id="2606717"/>
    <lineage>
        <taxon>Bacteria</taxon>
        <taxon>Pseudomonadati</taxon>
        <taxon>Pseudomonadota</taxon>
        <taxon>Alphaproteobacteria</taxon>
        <taxon>Hyphomicrobiales</taxon>
        <taxon>Aurantimonadaceae</taxon>
        <taxon>Antarcticirhabdus</taxon>
    </lineage>
</organism>
<protein>
    <submittedName>
        <fullName evidence="1">PleD family two-component system response regulator</fullName>
    </submittedName>
</protein>
<evidence type="ECO:0000313" key="2">
    <source>
        <dbReference type="Proteomes" id="UP001163223"/>
    </source>
</evidence>
<sequence>MTARILVVDDNEINLRLLEARLGAEFYEVVLAVNGPEALALAATGGIDLVLLDVMMPGMDGYEVCRRLKADPQTTHIPVVLVTALDQPSDRIEGLNAGADDFLTKPARDLQLFTRVRSLTRLKRVTDELRERTATALALFADEEDVFRAASGRDRILMFGDDPREATRLLAMLHDRFVIDATAERGAFMAQLMEGPEPEAALLDLGAAEGSALRLVAALRTSDAGRHLPIIAMGRPEQEAALAKALEIGATDYILKPIDRNELRARLATQVRRRRYESRLRRSLTDTVALAVRDPLTGLHNRRFCEARLAKAIDQARAGRRHLSIAVADIDHFKRINDSRGHAAGDEVLRQFASRLQDALRGSDLACRIGGEEFVVLMPDTDGEDALRVAERVRERMAAAPFALPGGDIAVTVSAGLAIYADGDDAASLLSRADRSLYEAKRTGRNRVLALAA</sequence>
<evidence type="ECO:0000313" key="1">
    <source>
        <dbReference type="EMBL" id="WAJ31068.1"/>
    </source>
</evidence>
<dbReference type="EMBL" id="CP113520">
    <property type="protein sequence ID" value="WAJ31068.1"/>
    <property type="molecule type" value="Genomic_DNA"/>
</dbReference>
<dbReference type="Proteomes" id="UP001163223">
    <property type="component" value="Chromosome"/>
</dbReference>
<keyword evidence="2" id="KW-1185">Reference proteome</keyword>
<gene>
    <name evidence="1" type="ORF">OXU80_13050</name>
</gene>
<accession>A0ACD4NW93</accession>
<name>A0ACD4NW93_9HYPH</name>